<dbReference type="OrthoDB" id="5296175at2"/>
<dbReference type="EMBL" id="LUKE01000003">
    <property type="protein sequence ID" value="KYG63705.1"/>
    <property type="molecule type" value="Genomic_DNA"/>
</dbReference>
<dbReference type="Gene3D" id="1.10.260.40">
    <property type="entry name" value="lambda repressor-like DNA-binding domains"/>
    <property type="match status" value="1"/>
</dbReference>
<reference evidence="2 3" key="1">
    <citation type="submission" date="2016-03" db="EMBL/GenBank/DDBJ databases">
        <authorList>
            <person name="Ploux O."/>
        </authorList>
    </citation>
    <scope>NUCLEOTIDE SEQUENCE [LARGE SCALE GENOMIC DNA]</scope>
    <source>
        <strain evidence="2 3">R0</strain>
    </source>
</reference>
<dbReference type="InterPro" id="IPR001387">
    <property type="entry name" value="Cro/C1-type_HTH"/>
</dbReference>
<dbReference type="CDD" id="cd00093">
    <property type="entry name" value="HTH_XRE"/>
    <property type="match status" value="1"/>
</dbReference>
<sequence length="91" mass="10168">MNHTLGTFLYDKRIASGLTQSQVAKELGYGTSQFISNWERGISAPPIVAIVTLCRLYSVSQEELFELIVKSSLERTEASLRAEFQAKVKSK</sequence>
<dbReference type="Proteomes" id="UP000075320">
    <property type="component" value="Unassembled WGS sequence"/>
</dbReference>
<dbReference type="SUPFAM" id="SSF47413">
    <property type="entry name" value="lambda repressor-like DNA-binding domains"/>
    <property type="match status" value="1"/>
</dbReference>
<evidence type="ECO:0000313" key="2">
    <source>
        <dbReference type="EMBL" id="KYG63705.1"/>
    </source>
</evidence>
<dbReference type="GO" id="GO:0003677">
    <property type="term" value="F:DNA binding"/>
    <property type="evidence" value="ECO:0007669"/>
    <property type="project" value="InterPro"/>
</dbReference>
<name>A0A150WJE9_BDEBC</name>
<gene>
    <name evidence="2" type="ORF">AZI86_12815</name>
</gene>
<evidence type="ECO:0000313" key="3">
    <source>
        <dbReference type="Proteomes" id="UP000075320"/>
    </source>
</evidence>
<dbReference type="InterPro" id="IPR010982">
    <property type="entry name" value="Lambda_DNA-bd_dom_sf"/>
</dbReference>
<proteinExistence type="predicted"/>
<comment type="caution">
    <text evidence="2">The sequence shown here is derived from an EMBL/GenBank/DDBJ whole genome shotgun (WGS) entry which is preliminary data.</text>
</comment>
<keyword evidence="3" id="KW-1185">Reference proteome</keyword>
<protein>
    <recommendedName>
        <fullName evidence="1">HTH cro/C1-type domain-containing protein</fullName>
    </recommendedName>
</protein>
<dbReference type="Pfam" id="PF13560">
    <property type="entry name" value="HTH_31"/>
    <property type="match status" value="1"/>
</dbReference>
<evidence type="ECO:0000259" key="1">
    <source>
        <dbReference type="PROSITE" id="PS50943"/>
    </source>
</evidence>
<dbReference type="RefSeq" id="WP_061835599.1">
    <property type="nucleotide sequence ID" value="NZ_LUKE01000003.1"/>
</dbReference>
<organism evidence="2 3">
    <name type="scientific">Bdellovibrio bacteriovorus</name>
    <dbReference type="NCBI Taxonomy" id="959"/>
    <lineage>
        <taxon>Bacteria</taxon>
        <taxon>Pseudomonadati</taxon>
        <taxon>Bdellovibrionota</taxon>
        <taxon>Bdellovibrionia</taxon>
        <taxon>Bdellovibrionales</taxon>
        <taxon>Pseudobdellovibrionaceae</taxon>
        <taxon>Bdellovibrio</taxon>
    </lineage>
</organism>
<feature type="domain" description="HTH cro/C1-type" evidence="1">
    <location>
        <begin position="9"/>
        <end position="64"/>
    </location>
</feature>
<accession>A0A150WJE9</accession>
<dbReference type="SMART" id="SM00530">
    <property type="entry name" value="HTH_XRE"/>
    <property type="match status" value="1"/>
</dbReference>
<dbReference type="AlphaFoldDB" id="A0A150WJE9"/>
<dbReference type="PROSITE" id="PS50943">
    <property type="entry name" value="HTH_CROC1"/>
    <property type="match status" value="1"/>
</dbReference>